<dbReference type="Pfam" id="PF01757">
    <property type="entry name" value="Acyl_transf_3"/>
    <property type="match status" value="1"/>
</dbReference>
<gene>
    <name evidence="4" type="ORF">QRT04_11660</name>
</gene>
<feature type="region of interest" description="Disordered" evidence="1">
    <location>
        <begin position="1"/>
        <end position="23"/>
    </location>
</feature>
<organism evidence="4 5">
    <name type="scientific">Cellulomonas alba</name>
    <dbReference type="NCBI Taxonomy" id="3053467"/>
    <lineage>
        <taxon>Bacteria</taxon>
        <taxon>Bacillati</taxon>
        <taxon>Actinomycetota</taxon>
        <taxon>Actinomycetes</taxon>
        <taxon>Micrococcales</taxon>
        <taxon>Cellulomonadaceae</taxon>
        <taxon>Cellulomonas</taxon>
    </lineage>
</organism>
<dbReference type="GO" id="GO:0016746">
    <property type="term" value="F:acyltransferase activity"/>
    <property type="evidence" value="ECO:0007669"/>
    <property type="project" value="UniProtKB-KW"/>
</dbReference>
<dbReference type="Proteomes" id="UP001529338">
    <property type="component" value="Unassembled WGS sequence"/>
</dbReference>
<reference evidence="4 5" key="1">
    <citation type="submission" date="2023-06" db="EMBL/GenBank/DDBJ databases">
        <title>Cellulomonas sp. MW4 Whole genome sequence.</title>
        <authorList>
            <person name="Park S."/>
        </authorList>
    </citation>
    <scope>NUCLEOTIDE SEQUENCE [LARGE SCALE GENOMIC DNA]</scope>
    <source>
        <strain evidence="4 5">MW4</strain>
    </source>
</reference>
<proteinExistence type="predicted"/>
<dbReference type="EC" id="2.3.-.-" evidence="4"/>
<evidence type="ECO:0000313" key="5">
    <source>
        <dbReference type="Proteomes" id="UP001529338"/>
    </source>
</evidence>
<evidence type="ECO:0000259" key="3">
    <source>
        <dbReference type="Pfam" id="PF01757"/>
    </source>
</evidence>
<dbReference type="EMBL" id="JAUCGQ010000001">
    <property type="protein sequence ID" value="MDM7855585.1"/>
    <property type="molecule type" value="Genomic_DNA"/>
</dbReference>
<dbReference type="RefSeq" id="WP_289455429.1">
    <property type="nucleotide sequence ID" value="NZ_JAUCGQ010000001.1"/>
</dbReference>
<feature type="domain" description="Acyltransferase 3" evidence="3">
    <location>
        <begin position="33"/>
        <end position="340"/>
    </location>
</feature>
<feature type="transmembrane region" description="Helical" evidence="2">
    <location>
        <begin position="105"/>
        <end position="127"/>
    </location>
</feature>
<evidence type="ECO:0000256" key="2">
    <source>
        <dbReference type="SAM" id="Phobius"/>
    </source>
</evidence>
<feature type="transmembrane region" description="Helical" evidence="2">
    <location>
        <begin position="249"/>
        <end position="267"/>
    </location>
</feature>
<name>A0ABT7SHD6_9CELL</name>
<feature type="transmembrane region" description="Helical" evidence="2">
    <location>
        <begin position="67"/>
        <end position="85"/>
    </location>
</feature>
<sequence length="382" mass="39938">MTSTTARVSADPEGGPGPSQRATIGGSFDARHNGLNLLRLVLAVGVIGWHSFPLTGSTLGWRPASQLLGNVFVDGFFAISGFLIVRSWISRPHLWPFLKARFLRLLPGLWVCLAVTAFVIAPVAAAVSGAHVSVGGMAHYVVVNAGVKVREWGIDGTPSAVPYPGVWDGSLWTLIWELYCYLGVAALGVAGALRYPRQTVTALFVGSLAAAAAVDAHVVHNGYVVQGARFALMFSAGALVLVWQDRVRLTRALLALAAGVLVAATLLPDYRLLAAPALAYLAIGTGTLLRAPRWNLRHDLSYGTYVYAFPAQQLLATLGLAALPVPVFAVASVVATAPLAAASWFGVERQALRLKGTRRMAAPAAAAPVAAAPAAVEATPAA</sequence>
<keyword evidence="5" id="KW-1185">Reference proteome</keyword>
<protein>
    <submittedName>
        <fullName evidence="4">Acyltransferase</fullName>
        <ecNumber evidence="4">2.3.-.-</ecNumber>
    </submittedName>
</protein>
<keyword evidence="4" id="KW-0808">Transferase</keyword>
<evidence type="ECO:0000256" key="1">
    <source>
        <dbReference type="SAM" id="MobiDB-lite"/>
    </source>
</evidence>
<dbReference type="InterPro" id="IPR002656">
    <property type="entry name" value="Acyl_transf_3_dom"/>
</dbReference>
<keyword evidence="2" id="KW-0812">Transmembrane</keyword>
<feature type="transmembrane region" description="Helical" evidence="2">
    <location>
        <begin position="224"/>
        <end position="242"/>
    </location>
</feature>
<feature type="transmembrane region" description="Helical" evidence="2">
    <location>
        <begin position="37"/>
        <end position="55"/>
    </location>
</feature>
<keyword evidence="4" id="KW-0012">Acyltransferase</keyword>
<keyword evidence="2" id="KW-1133">Transmembrane helix</keyword>
<keyword evidence="2" id="KW-0472">Membrane</keyword>
<feature type="transmembrane region" description="Helical" evidence="2">
    <location>
        <begin position="200"/>
        <end position="218"/>
    </location>
</feature>
<feature type="transmembrane region" description="Helical" evidence="2">
    <location>
        <begin position="171"/>
        <end position="193"/>
    </location>
</feature>
<comment type="caution">
    <text evidence="4">The sequence shown here is derived from an EMBL/GenBank/DDBJ whole genome shotgun (WGS) entry which is preliminary data.</text>
</comment>
<feature type="transmembrane region" description="Helical" evidence="2">
    <location>
        <begin position="273"/>
        <end position="292"/>
    </location>
</feature>
<evidence type="ECO:0000313" key="4">
    <source>
        <dbReference type="EMBL" id="MDM7855585.1"/>
    </source>
</evidence>
<accession>A0ABT7SHD6</accession>